<dbReference type="InterPro" id="IPR011009">
    <property type="entry name" value="Kinase-like_dom_sf"/>
</dbReference>
<gene>
    <name evidence="3" type="ORF">ACJMK2_036523</name>
</gene>
<dbReference type="Gene3D" id="1.10.510.10">
    <property type="entry name" value="Transferase(Phosphotransferase) domain 1"/>
    <property type="match status" value="1"/>
</dbReference>
<dbReference type="PANTHER" id="PTHR46448:SF1">
    <property type="entry name" value="PROTEIN KINASE DOMAIN-CONTAINING PROTEIN"/>
    <property type="match status" value="1"/>
</dbReference>
<accession>A0ABD3WHG0</accession>
<organism evidence="3 4">
    <name type="scientific">Sinanodonta woodiana</name>
    <name type="common">Chinese pond mussel</name>
    <name type="synonym">Anodonta woodiana</name>
    <dbReference type="NCBI Taxonomy" id="1069815"/>
    <lineage>
        <taxon>Eukaryota</taxon>
        <taxon>Metazoa</taxon>
        <taxon>Spiralia</taxon>
        <taxon>Lophotrochozoa</taxon>
        <taxon>Mollusca</taxon>
        <taxon>Bivalvia</taxon>
        <taxon>Autobranchia</taxon>
        <taxon>Heteroconchia</taxon>
        <taxon>Palaeoheterodonta</taxon>
        <taxon>Unionida</taxon>
        <taxon>Unionoidea</taxon>
        <taxon>Unionidae</taxon>
        <taxon>Unioninae</taxon>
        <taxon>Sinanodonta</taxon>
    </lineage>
</organism>
<keyword evidence="1" id="KW-0812">Transmembrane</keyword>
<dbReference type="InterPro" id="IPR022049">
    <property type="entry name" value="FAM69_kinase_dom"/>
</dbReference>
<keyword evidence="1" id="KW-1133">Transmembrane helix</keyword>
<evidence type="ECO:0000259" key="2">
    <source>
        <dbReference type="Pfam" id="PF12260"/>
    </source>
</evidence>
<sequence length="495" mass="56372">MALRRGMKHSSMAGTWQYCVTFVTLVLMANVLILHRKFSSYENENFIDAGGTNQYSRSDNYGERNRGFLHFQLFKSNLESYSVFESRLRKLMEIMDTTLDNSASHGSTERFLSVDQYFQGQHLDCDGIENITNKTYIASGWTKAVYKGLYKDIPVALKTVDPQGQDVSTCMEKSNSPIECYANAAKKIVKEMVILQALNSENVLKVLGFCLPRRADDSLWVAMVTELGESVDLIKLLQMSWEDRLRVSHDITKIAFYMSTSPYGSMSMNDFRRQQFVLVDGRLKLSDVDDVGFEDPVCTQDLDCELHFSSSNFTQRLKCQNGRCSELNEKKNLFNAGRHFTTFLLPHGAPLLLQPLIDRVIDGYSNLTMNARELLLLMDKIVNLYKSGWYLNRTKPVDYQTEYKKVEKSDLPGQFDYRCRFSLSGSGCTVSVFDQKEAEEVCDLDPECQGFVVSSQKSWTGRIFVHLKSGIGEPSYNPSTTLFIRPSRDISAKDV</sequence>
<dbReference type="EMBL" id="JBJQND010000006">
    <property type="protein sequence ID" value="KAL3873395.1"/>
    <property type="molecule type" value="Genomic_DNA"/>
</dbReference>
<comment type="caution">
    <text evidence="3">The sequence shown here is derived from an EMBL/GenBank/DDBJ whole genome shotgun (WGS) entry which is preliminary data.</text>
</comment>
<evidence type="ECO:0000313" key="3">
    <source>
        <dbReference type="EMBL" id="KAL3873395.1"/>
    </source>
</evidence>
<feature type="domain" description="FAM69 protein-kinase" evidence="2">
    <location>
        <begin position="190"/>
        <end position="356"/>
    </location>
</feature>
<keyword evidence="4" id="KW-1185">Reference proteome</keyword>
<proteinExistence type="predicted"/>
<name>A0ABD3WHG0_SINWO</name>
<dbReference type="Pfam" id="PF12260">
    <property type="entry name" value="PIP49_C"/>
    <property type="match status" value="1"/>
</dbReference>
<reference evidence="3 4" key="1">
    <citation type="submission" date="2024-11" db="EMBL/GenBank/DDBJ databases">
        <title>Chromosome-level genome assembly of the freshwater bivalve Anodonta woodiana.</title>
        <authorList>
            <person name="Chen X."/>
        </authorList>
    </citation>
    <scope>NUCLEOTIDE SEQUENCE [LARGE SCALE GENOMIC DNA]</scope>
    <source>
        <strain evidence="3">MN2024</strain>
        <tissue evidence="3">Gills</tissue>
    </source>
</reference>
<protein>
    <recommendedName>
        <fullName evidence="2">FAM69 protein-kinase domain-containing protein</fullName>
    </recommendedName>
</protein>
<feature type="transmembrane region" description="Helical" evidence="1">
    <location>
        <begin position="15"/>
        <end position="34"/>
    </location>
</feature>
<dbReference type="SUPFAM" id="SSF56112">
    <property type="entry name" value="Protein kinase-like (PK-like)"/>
    <property type="match status" value="1"/>
</dbReference>
<dbReference type="Proteomes" id="UP001634394">
    <property type="component" value="Unassembled WGS sequence"/>
</dbReference>
<keyword evidence="1" id="KW-0472">Membrane</keyword>
<dbReference type="AlphaFoldDB" id="A0ABD3WHG0"/>
<evidence type="ECO:0000313" key="4">
    <source>
        <dbReference type="Proteomes" id="UP001634394"/>
    </source>
</evidence>
<dbReference type="PANTHER" id="PTHR46448">
    <property type="entry name" value="PROTEIN KINASE DOMAIN-CONTAINING PROTEIN"/>
    <property type="match status" value="1"/>
</dbReference>
<evidence type="ECO:0000256" key="1">
    <source>
        <dbReference type="SAM" id="Phobius"/>
    </source>
</evidence>
<dbReference type="InterPro" id="IPR042983">
    <property type="entry name" value="PKDCC"/>
</dbReference>